<comment type="caution">
    <text evidence="1">The sequence shown here is derived from an EMBL/GenBank/DDBJ whole genome shotgun (WGS) entry which is preliminary data.</text>
</comment>
<dbReference type="RefSeq" id="WP_308786711.1">
    <property type="nucleotide sequence ID" value="NZ_JAUSWB010000003.1"/>
</dbReference>
<keyword evidence="2" id="KW-1185">Reference proteome</keyword>
<proteinExistence type="predicted"/>
<accession>A0ABU0GT47</accession>
<protein>
    <submittedName>
        <fullName evidence="1">Uncharacterized protein</fullName>
    </submittedName>
</protein>
<gene>
    <name evidence="1" type="ORF">QOZ98_001364</name>
</gene>
<dbReference type="EMBL" id="JAUSWB010000003">
    <property type="protein sequence ID" value="MDQ0428538.1"/>
    <property type="molecule type" value="Genomic_DNA"/>
</dbReference>
<reference evidence="1 2" key="1">
    <citation type="submission" date="2023-07" db="EMBL/GenBank/DDBJ databases">
        <title>Genomic Encyclopedia of Type Strains, Phase IV (KMG-IV): sequencing the most valuable type-strain genomes for metagenomic binning, comparative biology and taxonomic classification.</title>
        <authorList>
            <person name="Goeker M."/>
        </authorList>
    </citation>
    <scope>NUCLEOTIDE SEQUENCE [LARGE SCALE GENOMIC DNA]</scope>
    <source>
        <strain evidence="1 2">DSM 16419</strain>
    </source>
</reference>
<sequence length="159" mass="18172">MSVKTQDLTLKIKVVDQYTQEIVAVEKKPSIIISNEQLNSIDTILTIYKTLSSGNTIPSIEEISENILNNAYDSGYQKALTKAVTPEGTYPLFAIDNNLIETKDVHLALQRVEVFLRVYLNENKNILIEAILNTLNKRDFQFSYYYKGELFNSSIQSVW</sequence>
<name>A0ABU0GT47_9BACL</name>
<dbReference type="Proteomes" id="UP001241988">
    <property type="component" value="Unassembled WGS sequence"/>
</dbReference>
<evidence type="ECO:0000313" key="2">
    <source>
        <dbReference type="Proteomes" id="UP001241988"/>
    </source>
</evidence>
<organism evidence="1 2">
    <name type="scientific">Planomicrobium stackebrandtii</name>
    <dbReference type="NCBI Taxonomy" id="253160"/>
    <lineage>
        <taxon>Bacteria</taxon>
        <taxon>Bacillati</taxon>
        <taxon>Bacillota</taxon>
        <taxon>Bacilli</taxon>
        <taxon>Bacillales</taxon>
        <taxon>Caryophanaceae</taxon>
        <taxon>Planomicrobium</taxon>
    </lineage>
</organism>
<evidence type="ECO:0000313" key="1">
    <source>
        <dbReference type="EMBL" id="MDQ0428538.1"/>
    </source>
</evidence>